<keyword evidence="1" id="KW-0378">Hydrolase</keyword>
<dbReference type="STRING" id="57577.A0A2K3MLA9"/>
<name>A0A2K3MLA9_TRIPR</name>
<proteinExistence type="predicted"/>
<gene>
    <name evidence="1" type="ORF">L195_g047719</name>
</gene>
<accession>A0A2K3MLA9</accession>
<organism evidence="1 2">
    <name type="scientific">Trifolium pratense</name>
    <name type="common">Red clover</name>
    <dbReference type="NCBI Taxonomy" id="57577"/>
    <lineage>
        <taxon>Eukaryota</taxon>
        <taxon>Viridiplantae</taxon>
        <taxon>Streptophyta</taxon>
        <taxon>Embryophyta</taxon>
        <taxon>Tracheophyta</taxon>
        <taxon>Spermatophyta</taxon>
        <taxon>Magnoliopsida</taxon>
        <taxon>eudicotyledons</taxon>
        <taxon>Gunneridae</taxon>
        <taxon>Pentapetalae</taxon>
        <taxon>rosids</taxon>
        <taxon>fabids</taxon>
        <taxon>Fabales</taxon>
        <taxon>Fabaceae</taxon>
        <taxon>Papilionoideae</taxon>
        <taxon>50 kb inversion clade</taxon>
        <taxon>NPAAA clade</taxon>
        <taxon>Hologalegina</taxon>
        <taxon>IRL clade</taxon>
        <taxon>Trifolieae</taxon>
        <taxon>Trifolium</taxon>
    </lineage>
</organism>
<dbReference type="Proteomes" id="UP000236291">
    <property type="component" value="Unassembled WGS sequence"/>
</dbReference>
<evidence type="ECO:0000313" key="1">
    <source>
        <dbReference type="EMBL" id="PNX91588.1"/>
    </source>
</evidence>
<dbReference type="GO" id="GO:0004386">
    <property type="term" value="F:helicase activity"/>
    <property type="evidence" value="ECO:0007669"/>
    <property type="project" value="UniProtKB-KW"/>
</dbReference>
<dbReference type="GO" id="GO:1990904">
    <property type="term" value="C:ribonucleoprotein complex"/>
    <property type="evidence" value="ECO:0007669"/>
    <property type="project" value="UniProtKB-KW"/>
</dbReference>
<dbReference type="EMBL" id="ASHM01066730">
    <property type="protein sequence ID" value="PNX91588.1"/>
    <property type="molecule type" value="Genomic_DNA"/>
</dbReference>
<keyword evidence="1" id="KW-0347">Helicase</keyword>
<protein>
    <submittedName>
        <fullName evidence="1">U5 small nuclear ribonucleoprotein 200 kDa helicase-like protein</fullName>
    </submittedName>
</protein>
<keyword evidence="1" id="KW-0067">ATP-binding</keyword>
<evidence type="ECO:0000313" key="2">
    <source>
        <dbReference type="Proteomes" id="UP000236291"/>
    </source>
</evidence>
<keyword evidence="1" id="KW-0547">Nucleotide-binding</keyword>
<keyword evidence="1" id="KW-0687">Ribonucleoprotein</keyword>
<reference evidence="1 2" key="1">
    <citation type="journal article" date="2014" name="Am. J. Bot.">
        <title>Genome assembly and annotation for red clover (Trifolium pratense; Fabaceae).</title>
        <authorList>
            <person name="Istvanek J."/>
            <person name="Jaros M."/>
            <person name="Krenek A."/>
            <person name="Repkova J."/>
        </authorList>
    </citation>
    <scope>NUCLEOTIDE SEQUENCE [LARGE SCALE GENOMIC DNA]</scope>
    <source>
        <strain evidence="2">cv. Tatra</strain>
        <tissue evidence="1">Young leaves</tissue>
    </source>
</reference>
<comment type="caution">
    <text evidence="1">The sequence shown here is derived from an EMBL/GenBank/DDBJ whole genome shotgun (WGS) entry which is preliminary data.</text>
</comment>
<reference evidence="1 2" key="2">
    <citation type="journal article" date="2017" name="Front. Plant Sci.">
        <title>Gene Classification and Mining of Molecular Markers Useful in Red Clover (Trifolium pratense) Breeding.</title>
        <authorList>
            <person name="Istvanek J."/>
            <person name="Dluhosova J."/>
            <person name="Dluhos P."/>
            <person name="Patkova L."/>
            <person name="Nedelnik J."/>
            <person name="Repkova J."/>
        </authorList>
    </citation>
    <scope>NUCLEOTIDE SEQUENCE [LARGE SCALE GENOMIC DNA]</scope>
    <source>
        <strain evidence="2">cv. Tatra</strain>
        <tissue evidence="1">Young leaves</tissue>
    </source>
</reference>
<sequence length="145" mass="16424">MKGEEDGGKAAAKSGGLKPQCKYKFNPNKIISVQEPLVFKATFVLSEVRPPKNRGIYQPKTDETRAAYDQMFSIIEELFALEDDFLAARFYVNRIIALLKTDAIDNDLKKREVNSILNNSTTDDLFHRLVSFADLLTDFHDPPVL</sequence>
<dbReference type="AlphaFoldDB" id="A0A2K3MLA9"/>